<feature type="transmembrane region" description="Helical" evidence="1">
    <location>
        <begin position="89"/>
        <end position="111"/>
    </location>
</feature>
<keyword evidence="1" id="KW-1133">Transmembrane helix</keyword>
<comment type="caution">
    <text evidence="2">The sequence shown here is derived from an EMBL/GenBank/DDBJ whole genome shotgun (WGS) entry which is preliminary data.</text>
</comment>
<keyword evidence="3" id="KW-1185">Reference proteome</keyword>
<dbReference type="AlphaFoldDB" id="A0ABD5QCP1"/>
<sequence>MADARSSPVAFAREAVPVPMDIKRSAGEWGHASESGRPRSPSRAMSASERFWDLVCDHRPHLAFLLSLLVGLGAITVLGFWLADPGSPEYVIAVVNMGIVLVAFVPIGYCIRRCLRREQYAEDSSE</sequence>
<reference evidence="2 3" key="1">
    <citation type="journal article" date="2019" name="Int. J. Syst. Evol. Microbiol.">
        <title>The Global Catalogue of Microorganisms (GCM) 10K type strain sequencing project: providing services to taxonomists for standard genome sequencing and annotation.</title>
        <authorList>
            <consortium name="The Broad Institute Genomics Platform"/>
            <consortium name="The Broad Institute Genome Sequencing Center for Infectious Disease"/>
            <person name="Wu L."/>
            <person name="Ma J."/>
        </authorList>
    </citation>
    <scope>NUCLEOTIDE SEQUENCE [LARGE SCALE GENOMIC DNA]</scope>
    <source>
        <strain evidence="2 3">CGMCC 1.15824</strain>
    </source>
</reference>
<evidence type="ECO:0000256" key="1">
    <source>
        <dbReference type="SAM" id="Phobius"/>
    </source>
</evidence>
<keyword evidence="1" id="KW-0472">Membrane</keyword>
<organism evidence="2 3">
    <name type="scientific">Saliphagus infecundisoli</name>
    <dbReference type="NCBI Taxonomy" id="1849069"/>
    <lineage>
        <taxon>Archaea</taxon>
        <taxon>Methanobacteriati</taxon>
        <taxon>Methanobacteriota</taxon>
        <taxon>Stenosarchaea group</taxon>
        <taxon>Halobacteria</taxon>
        <taxon>Halobacteriales</taxon>
        <taxon>Natrialbaceae</taxon>
        <taxon>Saliphagus</taxon>
    </lineage>
</organism>
<keyword evidence="1" id="KW-0812">Transmembrane</keyword>
<evidence type="ECO:0000313" key="3">
    <source>
        <dbReference type="Proteomes" id="UP001595925"/>
    </source>
</evidence>
<dbReference type="EMBL" id="JBHSJG010000026">
    <property type="protein sequence ID" value="MFC4987521.1"/>
    <property type="molecule type" value="Genomic_DNA"/>
</dbReference>
<feature type="transmembrane region" description="Helical" evidence="1">
    <location>
        <begin position="62"/>
        <end position="83"/>
    </location>
</feature>
<proteinExistence type="predicted"/>
<gene>
    <name evidence="2" type="ORF">ACFPFO_07050</name>
</gene>
<protein>
    <submittedName>
        <fullName evidence="2">Uncharacterized protein</fullName>
    </submittedName>
</protein>
<evidence type="ECO:0000313" key="2">
    <source>
        <dbReference type="EMBL" id="MFC4987521.1"/>
    </source>
</evidence>
<dbReference type="Proteomes" id="UP001595925">
    <property type="component" value="Unassembled WGS sequence"/>
</dbReference>
<name>A0ABD5QCP1_9EURY</name>
<accession>A0ABD5QCP1</accession>